<evidence type="ECO:0000313" key="12">
    <source>
        <dbReference type="EMBL" id="CAH2062158.1"/>
    </source>
</evidence>
<dbReference type="PRINTS" id="PR01415">
    <property type="entry name" value="ANKYRIN"/>
</dbReference>
<dbReference type="InterPro" id="IPR019786">
    <property type="entry name" value="Zinc_finger_PHD-type_CS"/>
</dbReference>
<dbReference type="PROSITE" id="PS50297">
    <property type="entry name" value="ANK_REP_REGION"/>
    <property type="match status" value="6"/>
</dbReference>
<dbReference type="EMBL" id="OW152841">
    <property type="protein sequence ID" value="CAH2062158.1"/>
    <property type="molecule type" value="Genomic_DNA"/>
</dbReference>
<dbReference type="Gene3D" id="3.90.228.10">
    <property type="match status" value="1"/>
</dbReference>
<feature type="domain" description="SAM" evidence="10">
    <location>
        <begin position="378"/>
        <end position="441"/>
    </location>
</feature>
<dbReference type="Gene3D" id="3.30.40.10">
    <property type="entry name" value="Zinc/RING finger domain, C3HC4 (zinc finger)"/>
    <property type="match status" value="1"/>
</dbReference>
<dbReference type="InterPro" id="IPR036770">
    <property type="entry name" value="Ankyrin_rpt-contain_sf"/>
</dbReference>
<feature type="region of interest" description="Disordered" evidence="9">
    <location>
        <begin position="316"/>
        <end position="378"/>
    </location>
</feature>
<sequence>MDACANTAALRLLEAARTGDVETARSILDSRPRLVNCRDVDGRHSTPLHFAAGYNRLPLAQMLLQRGADVHAKDKGGLVPLHNACSYGHYEVTELLVSAGAGVNAADLWRFTPLHEAAAKGKADIVRLLLKHGADPTRRNRDGLTPLQLVRAGDGDTADALRGDAALLDAAKRGDLARAKKLITPQNVNCRDAHGRNSTPLHLAAGYNNLEVAEALLEAGAAVSARDKGGLVPLHNAASYGHLELAALLLRAGTPPNAADRWGFTPLHEAAHKARTQLCALLLAHGADPFLKNQEGQTALELAGADDVRSLLQDAMTGAAGGGPTPAPPPPPPPRLPVRLPSGDTAPLAPPVMPSNYWAEGSRGSLEDAAGRPASALSTSESLPTFLARVGLEQLCPTLEREQITVDILSEMSHEDLRAVGVAAYGHRHRLIKAARQSLQAQSEWYGGTTLVDVGAEECGDGEYGMLEREMQASVRAHRDHAGGQFTRYRVVRIQKIVNGRLWERYQHRRKEVSEEAGAPNERMLFHGSPFINAIVQKGFDERHAYIGGMFGAGIYFAEHSSKSNQYVYGFGGGSGCPAHKDRSCYLCHRNKSGKVNKRKMKGEKRRNYDSSRFKEAYMKVIKDNWSVYKASKEYGIPWSTLRRHIATHGGESFDLPKLGRPFTLDSDLECKFVSYIIKMQELGFGLSVTDIKAKCYALAVQSGKDHQFNDAKRKAGPYWWWSFKERYGLSLRTPEKLAACRAVTANRQNIDDFYKKLLDVVIELDILQKPERIYNCDETGVKFVVKPTKIVTQTGKKARYLTPQSTNNMDSPEENIVAISNETTVAVTSEETVTSIRVPSASLTPGPSTESNLKRKLPRVKVEKTTKSNKSTMCDYCGVHYSQDVALRNGAVWVECMSCGKWYHQECTGTESPQFLCDNCDKVDFSGTDDSDWAPE</sequence>
<dbReference type="Gene3D" id="1.10.150.50">
    <property type="entry name" value="Transcription Factor, Ets-1"/>
    <property type="match status" value="1"/>
</dbReference>
<dbReference type="PANTHER" id="PTHR24166">
    <property type="entry name" value="ROLLING PEBBLES, ISOFORM B"/>
    <property type="match status" value="1"/>
</dbReference>
<gene>
    <name evidence="12" type="ORF">IPOD504_LOCUS11726</name>
</gene>
<dbReference type="SMART" id="SM00454">
    <property type="entry name" value="SAM"/>
    <property type="match status" value="1"/>
</dbReference>
<evidence type="ECO:0000256" key="4">
    <source>
        <dbReference type="ARBA" id="ARBA00022771"/>
    </source>
</evidence>
<keyword evidence="8" id="KW-0808">Transferase</keyword>
<dbReference type="SUPFAM" id="SSF56399">
    <property type="entry name" value="ADP-ribosylation"/>
    <property type="match status" value="1"/>
</dbReference>
<dbReference type="PROSITE" id="PS51059">
    <property type="entry name" value="PARP_CATALYTIC"/>
    <property type="match status" value="1"/>
</dbReference>
<dbReference type="InterPro" id="IPR011011">
    <property type="entry name" value="Znf_FYVE_PHD"/>
</dbReference>
<dbReference type="Pfam" id="PF12796">
    <property type="entry name" value="Ank_2"/>
    <property type="match status" value="2"/>
</dbReference>
<dbReference type="InterPro" id="IPR007889">
    <property type="entry name" value="HTH_Psq"/>
</dbReference>
<accession>A0ABN8IMH5</accession>
<comment type="subcellular location">
    <subcellularLocation>
        <location evidence="1">Nucleus</location>
    </subcellularLocation>
</comment>
<name>A0ABN8IMH5_9NEOP</name>
<dbReference type="Pfam" id="PF00023">
    <property type="entry name" value="Ank"/>
    <property type="match status" value="2"/>
</dbReference>
<feature type="non-terminal residue" evidence="12">
    <location>
        <position position="1"/>
    </location>
</feature>
<dbReference type="PROSITE" id="PS01359">
    <property type="entry name" value="ZF_PHD_1"/>
    <property type="match status" value="1"/>
</dbReference>
<keyword evidence="8" id="KW-0520">NAD</keyword>
<keyword evidence="6 7" id="KW-0040">ANK repeat</keyword>
<feature type="repeat" description="ANK" evidence="7">
    <location>
        <begin position="76"/>
        <end position="108"/>
    </location>
</feature>
<evidence type="ECO:0000259" key="10">
    <source>
        <dbReference type="PROSITE" id="PS50105"/>
    </source>
</evidence>
<evidence type="ECO:0000256" key="8">
    <source>
        <dbReference type="RuleBase" id="RU362114"/>
    </source>
</evidence>
<dbReference type="InterPro" id="IPR009057">
    <property type="entry name" value="Homeodomain-like_sf"/>
</dbReference>
<dbReference type="InterPro" id="IPR002110">
    <property type="entry name" value="Ankyrin_rpt"/>
</dbReference>
<evidence type="ECO:0000256" key="7">
    <source>
        <dbReference type="PROSITE-ProRule" id="PRU00023"/>
    </source>
</evidence>
<dbReference type="InterPro" id="IPR013761">
    <property type="entry name" value="SAM/pointed_sf"/>
</dbReference>
<feature type="repeat" description="ANK" evidence="7">
    <location>
        <begin position="262"/>
        <end position="294"/>
    </location>
</feature>
<dbReference type="PANTHER" id="PTHR24166:SF48">
    <property type="entry name" value="PROTEIN VAPYRIN"/>
    <property type="match status" value="1"/>
</dbReference>
<dbReference type="SMART" id="SM00248">
    <property type="entry name" value="ANK"/>
    <property type="match status" value="8"/>
</dbReference>
<keyword evidence="13" id="KW-1185">Reference proteome</keyword>
<feature type="domain" description="PARP catalytic" evidence="11">
    <location>
        <begin position="439"/>
        <end position="651"/>
    </location>
</feature>
<evidence type="ECO:0000256" key="5">
    <source>
        <dbReference type="ARBA" id="ARBA00022833"/>
    </source>
</evidence>
<protein>
    <recommendedName>
        <fullName evidence="8">Poly [ADP-ribose] polymerase</fullName>
        <shortName evidence="8">PARP</shortName>
        <ecNumber evidence="8">2.4.2.-</ecNumber>
    </recommendedName>
</protein>
<dbReference type="SUPFAM" id="SSF48403">
    <property type="entry name" value="Ankyrin repeat"/>
    <property type="match status" value="1"/>
</dbReference>
<dbReference type="InterPro" id="IPR001660">
    <property type="entry name" value="SAM"/>
</dbReference>
<feature type="repeat" description="ANK" evidence="7">
    <location>
        <begin position="229"/>
        <end position="261"/>
    </location>
</feature>
<organism evidence="12 13">
    <name type="scientific">Iphiclides podalirius</name>
    <name type="common">scarce swallowtail</name>
    <dbReference type="NCBI Taxonomy" id="110791"/>
    <lineage>
        <taxon>Eukaryota</taxon>
        <taxon>Metazoa</taxon>
        <taxon>Ecdysozoa</taxon>
        <taxon>Arthropoda</taxon>
        <taxon>Hexapoda</taxon>
        <taxon>Insecta</taxon>
        <taxon>Pterygota</taxon>
        <taxon>Neoptera</taxon>
        <taxon>Endopterygota</taxon>
        <taxon>Lepidoptera</taxon>
        <taxon>Glossata</taxon>
        <taxon>Ditrysia</taxon>
        <taxon>Papilionoidea</taxon>
        <taxon>Papilionidae</taxon>
        <taxon>Papilioninae</taxon>
        <taxon>Iphiclides</taxon>
    </lineage>
</organism>
<dbReference type="SUPFAM" id="SSF57903">
    <property type="entry name" value="FYVE/PHD zinc finger"/>
    <property type="match status" value="1"/>
</dbReference>
<keyword evidence="2" id="KW-0479">Metal-binding</keyword>
<dbReference type="PROSITE" id="PS50088">
    <property type="entry name" value="ANK_REPEAT"/>
    <property type="match status" value="6"/>
</dbReference>
<dbReference type="Gene3D" id="1.25.40.20">
    <property type="entry name" value="Ankyrin repeat-containing domain"/>
    <property type="match status" value="2"/>
</dbReference>
<feature type="repeat" description="ANK" evidence="7">
    <location>
        <begin position="43"/>
        <end position="75"/>
    </location>
</feature>
<dbReference type="Pfam" id="PF00644">
    <property type="entry name" value="PARP"/>
    <property type="match status" value="1"/>
</dbReference>
<feature type="repeat" description="ANK" evidence="7">
    <location>
        <begin position="109"/>
        <end position="141"/>
    </location>
</feature>
<keyword evidence="4" id="KW-0863">Zinc-finger</keyword>
<evidence type="ECO:0000256" key="1">
    <source>
        <dbReference type="ARBA" id="ARBA00004123"/>
    </source>
</evidence>
<feature type="repeat" description="ANK" evidence="7">
    <location>
        <begin position="196"/>
        <end position="228"/>
    </location>
</feature>
<dbReference type="SUPFAM" id="SSF47769">
    <property type="entry name" value="SAM/Pointed domain"/>
    <property type="match status" value="1"/>
</dbReference>
<evidence type="ECO:0000256" key="9">
    <source>
        <dbReference type="SAM" id="MobiDB-lite"/>
    </source>
</evidence>
<feature type="compositionally biased region" description="Pro residues" evidence="9">
    <location>
        <begin position="325"/>
        <end position="336"/>
    </location>
</feature>
<dbReference type="SUPFAM" id="SSF46689">
    <property type="entry name" value="Homeodomain-like"/>
    <property type="match status" value="1"/>
</dbReference>
<reference evidence="12" key="1">
    <citation type="submission" date="2022-03" db="EMBL/GenBank/DDBJ databases">
        <authorList>
            <person name="Martin H S."/>
        </authorList>
    </citation>
    <scope>NUCLEOTIDE SEQUENCE</scope>
</reference>
<keyword evidence="5" id="KW-0862">Zinc</keyword>
<dbReference type="Gene3D" id="1.10.10.60">
    <property type="entry name" value="Homeodomain-like"/>
    <property type="match status" value="1"/>
</dbReference>
<evidence type="ECO:0000256" key="6">
    <source>
        <dbReference type="ARBA" id="ARBA00023043"/>
    </source>
</evidence>
<dbReference type="InterPro" id="IPR050889">
    <property type="entry name" value="Dendritic_Spine_Reg/Scaffold"/>
</dbReference>
<keyword evidence="8" id="KW-0328">Glycosyltransferase</keyword>
<dbReference type="Pfam" id="PF07647">
    <property type="entry name" value="SAM_2"/>
    <property type="match status" value="1"/>
</dbReference>
<evidence type="ECO:0000256" key="3">
    <source>
        <dbReference type="ARBA" id="ARBA00022737"/>
    </source>
</evidence>
<keyword evidence="3" id="KW-0677">Repeat</keyword>
<evidence type="ECO:0000313" key="13">
    <source>
        <dbReference type="Proteomes" id="UP000837857"/>
    </source>
</evidence>
<dbReference type="PROSITE" id="PS50105">
    <property type="entry name" value="SAM_DOMAIN"/>
    <property type="match status" value="1"/>
</dbReference>
<dbReference type="EC" id="2.4.2.-" evidence="8"/>
<evidence type="ECO:0000256" key="2">
    <source>
        <dbReference type="ARBA" id="ARBA00022723"/>
    </source>
</evidence>
<proteinExistence type="predicted"/>
<dbReference type="InterPro" id="IPR012317">
    <property type="entry name" value="Poly(ADP-ribose)pol_cat_dom"/>
</dbReference>
<dbReference type="Proteomes" id="UP000837857">
    <property type="component" value="Chromosome 29"/>
</dbReference>
<dbReference type="Pfam" id="PF05225">
    <property type="entry name" value="HTH_psq"/>
    <property type="match status" value="1"/>
</dbReference>
<dbReference type="CDD" id="cd15517">
    <property type="entry name" value="PHD_TCF19_like"/>
    <property type="match status" value="1"/>
</dbReference>
<evidence type="ECO:0000259" key="11">
    <source>
        <dbReference type="PROSITE" id="PS51059"/>
    </source>
</evidence>
<dbReference type="InterPro" id="IPR013083">
    <property type="entry name" value="Znf_RING/FYVE/PHD"/>
</dbReference>